<keyword evidence="7" id="KW-0132">Cell division</keyword>
<dbReference type="GO" id="GO:0009252">
    <property type="term" value="P:peptidoglycan biosynthetic process"/>
    <property type="evidence" value="ECO:0007669"/>
    <property type="project" value="UniProtKB-UniRule"/>
</dbReference>
<dbReference type="GO" id="GO:0051301">
    <property type="term" value="P:cell division"/>
    <property type="evidence" value="ECO:0007669"/>
    <property type="project" value="UniProtKB-KW"/>
</dbReference>
<protein>
    <recommendedName>
        <fullName evidence="7">UDP-N-acetylmuramoylalanine--D-glutamate ligase</fullName>
        <ecNumber evidence="7">6.3.2.9</ecNumber>
    </recommendedName>
    <alternativeName>
        <fullName evidence="7">D-glutamic acid-adding enzyme</fullName>
    </alternativeName>
    <alternativeName>
        <fullName evidence="7">UDP-N-acetylmuramoyl-L-alanyl-D-glutamate synthetase</fullName>
    </alternativeName>
</protein>
<accession>A0A1G2R4H5</accession>
<dbReference type="EMBL" id="MHTX01000036">
    <property type="protein sequence ID" value="OHA67627.1"/>
    <property type="molecule type" value="Genomic_DNA"/>
</dbReference>
<keyword evidence="7" id="KW-0131">Cell cycle</keyword>
<dbReference type="InterPro" id="IPR013221">
    <property type="entry name" value="Mur_ligase_cen"/>
</dbReference>
<keyword evidence="7" id="KW-0961">Cell wall biogenesis/degradation</keyword>
<dbReference type="UniPathway" id="UPA00219"/>
<dbReference type="SUPFAM" id="SSF53244">
    <property type="entry name" value="MurD-like peptide ligases, peptide-binding domain"/>
    <property type="match status" value="1"/>
</dbReference>
<dbReference type="AlphaFoldDB" id="A0A1G2R4H5"/>
<dbReference type="GO" id="GO:0071555">
    <property type="term" value="P:cell wall organization"/>
    <property type="evidence" value="ECO:0007669"/>
    <property type="project" value="UniProtKB-KW"/>
</dbReference>
<dbReference type="GO" id="GO:0008764">
    <property type="term" value="F:UDP-N-acetylmuramoylalanine-D-glutamate ligase activity"/>
    <property type="evidence" value="ECO:0007669"/>
    <property type="project" value="UniProtKB-UniRule"/>
</dbReference>
<dbReference type="Pfam" id="PF08245">
    <property type="entry name" value="Mur_ligase_M"/>
    <property type="match status" value="1"/>
</dbReference>
<dbReference type="Gene3D" id="3.90.190.20">
    <property type="entry name" value="Mur ligase, C-terminal domain"/>
    <property type="match status" value="1"/>
</dbReference>
<feature type="binding site" evidence="7">
    <location>
        <begin position="126"/>
        <end position="132"/>
    </location>
    <ligand>
        <name>ATP</name>
        <dbReference type="ChEBI" id="CHEBI:30616"/>
    </ligand>
</feature>
<keyword evidence="5 7" id="KW-0547">Nucleotide-binding</keyword>
<dbReference type="GO" id="GO:0005524">
    <property type="term" value="F:ATP binding"/>
    <property type="evidence" value="ECO:0007669"/>
    <property type="project" value="UniProtKB-UniRule"/>
</dbReference>
<keyword evidence="6 7" id="KW-0067">ATP-binding</keyword>
<dbReference type="InterPro" id="IPR036615">
    <property type="entry name" value="Mur_ligase_C_dom_sf"/>
</dbReference>
<dbReference type="GO" id="GO:0008360">
    <property type="term" value="P:regulation of cell shape"/>
    <property type="evidence" value="ECO:0007669"/>
    <property type="project" value="UniProtKB-KW"/>
</dbReference>
<comment type="caution">
    <text evidence="9">The sequence shown here is derived from an EMBL/GenBank/DDBJ whole genome shotgun (WGS) entry which is preliminary data.</text>
</comment>
<evidence type="ECO:0000256" key="5">
    <source>
        <dbReference type="ARBA" id="ARBA00022741"/>
    </source>
</evidence>
<reference evidence="9 10" key="1">
    <citation type="journal article" date="2016" name="Nat. Commun.">
        <title>Thousands of microbial genomes shed light on interconnected biogeochemical processes in an aquifer system.</title>
        <authorList>
            <person name="Anantharaman K."/>
            <person name="Brown C.T."/>
            <person name="Hug L.A."/>
            <person name="Sharon I."/>
            <person name="Castelle C.J."/>
            <person name="Probst A.J."/>
            <person name="Thomas B.C."/>
            <person name="Singh A."/>
            <person name="Wilkins M.J."/>
            <person name="Karaoz U."/>
            <person name="Brodie E.L."/>
            <person name="Williams K.H."/>
            <person name="Hubbard S.S."/>
            <person name="Banfield J.F."/>
        </authorList>
    </citation>
    <scope>NUCLEOTIDE SEQUENCE [LARGE SCALE GENOMIC DNA]</scope>
</reference>
<evidence type="ECO:0000256" key="2">
    <source>
        <dbReference type="ARBA" id="ARBA00004752"/>
    </source>
</evidence>
<name>A0A1G2R4H5_9BACT</name>
<dbReference type="EC" id="6.3.2.9" evidence="7"/>
<evidence type="ECO:0000313" key="10">
    <source>
        <dbReference type="Proteomes" id="UP000179258"/>
    </source>
</evidence>
<evidence type="ECO:0000313" key="9">
    <source>
        <dbReference type="EMBL" id="OHA67627.1"/>
    </source>
</evidence>
<evidence type="ECO:0000256" key="1">
    <source>
        <dbReference type="ARBA" id="ARBA00004496"/>
    </source>
</evidence>
<dbReference type="InterPro" id="IPR005762">
    <property type="entry name" value="MurD"/>
</dbReference>
<evidence type="ECO:0000256" key="7">
    <source>
        <dbReference type="HAMAP-Rule" id="MF_00639"/>
    </source>
</evidence>
<dbReference type="Gene3D" id="3.40.1190.10">
    <property type="entry name" value="Mur-like, catalytic domain"/>
    <property type="match status" value="1"/>
</dbReference>
<gene>
    <name evidence="7" type="primary">murD</name>
    <name evidence="9" type="ORF">A3D59_03605</name>
</gene>
<evidence type="ECO:0000256" key="4">
    <source>
        <dbReference type="ARBA" id="ARBA00022598"/>
    </source>
</evidence>
<keyword evidence="3 7" id="KW-0963">Cytoplasm</keyword>
<comment type="subcellular location">
    <subcellularLocation>
        <location evidence="1 7">Cytoplasm</location>
    </subcellularLocation>
</comment>
<comment type="function">
    <text evidence="7">Cell wall formation. Catalyzes the addition of glutamate to the nucleotide precursor UDP-N-acetylmuramoyl-L-alanine (UMA).</text>
</comment>
<sequence length="436" mass="48784">MAYTEMISYNKKFVKSIGDKRILILGFGREGHGTFLFLRKIFPHKTFGIADQNPKLVRLNLGRLETVRLHLGKRYLGAIKNYDVIIKSPGIAPKLIAPFVSKKQRVTSQTEIFFELCSGTIIGVTGTKGKSTTTSMIYEILRDAGFRAHLVGNIGKPALSSLASAGPNDIFVYELSSHQLYGLKKSPHVAVFLNIYPEHLDYYRNFAEYGRAKANICLWQNKDDYLIFNAKDRLVCKFAQKSKAHKISVTGKYYGLDKAAAREAGRISGVSNDSIEKTLKNFQYLPHRLELVGVFQGITFYNDSLATIPQATIAALDLLGSRVETLIAGGFDRGIDFRPLAEGIWRSRVKTVILFPESGKRIIKEVTASEKGGGIKYFAARNMREAISLAFLHTKTGKICLLSPASPSFGLFRDYRDRGNAYKRAVKSFSKKPRRM</sequence>
<dbReference type="HAMAP" id="MF_00639">
    <property type="entry name" value="MurD"/>
    <property type="match status" value="1"/>
</dbReference>
<proteinExistence type="inferred from homology"/>
<dbReference type="GO" id="GO:0005737">
    <property type="term" value="C:cytoplasm"/>
    <property type="evidence" value="ECO:0007669"/>
    <property type="project" value="UniProtKB-SubCell"/>
</dbReference>
<dbReference type="SUPFAM" id="SSF53623">
    <property type="entry name" value="MurD-like peptide ligases, catalytic domain"/>
    <property type="match status" value="1"/>
</dbReference>
<dbReference type="Proteomes" id="UP000179258">
    <property type="component" value="Unassembled WGS sequence"/>
</dbReference>
<comment type="pathway">
    <text evidence="2 7">Cell wall biogenesis; peptidoglycan biosynthesis.</text>
</comment>
<keyword evidence="7" id="KW-0573">Peptidoglycan synthesis</keyword>
<dbReference type="Gene3D" id="3.40.50.720">
    <property type="entry name" value="NAD(P)-binding Rossmann-like Domain"/>
    <property type="match status" value="1"/>
</dbReference>
<evidence type="ECO:0000259" key="8">
    <source>
        <dbReference type="Pfam" id="PF08245"/>
    </source>
</evidence>
<evidence type="ECO:0000256" key="6">
    <source>
        <dbReference type="ARBA" id="ARBA00022840"/>
    </source>
</evidence>
<dbReference type="PANTHER" id="PTHR43692">
    <property type="entry name" value="UDP-N-ACETYLMURAMOYLALANINE--D-GLUTAMATE LIGASE"/>
    <property type="match status" value="1"/>
</dbReference>
<feature type="domain" description="Mur ligase central" evidence="8">
    <location>
        <begin position="124"/>
        <end position="295"/>
    </location>
</feature>
<comment type="catalytic activity">
    <reaction evidence="7">
        <text>UDP-N-acetyl-alpha-D-muramoyl-L-alanine + D-glutamate + ATP = UDP-N-acetyl-alpha-D-muramoyl-L-alanyl-D-glutamate + ADP + phosphate + H(+)</text>
        <dbReference type="Rhea" id="RHEA:16429"/>
        <dbReference type="ChEBI" id="CHEBI:15378"/>
        <dbReference type="ChEBI" id="CHEBI:29986"/>
        <dbReference type="ChEBI" id="CHEBI:30616"/>
        <dbReference type="ChEBI" id="CHEBI:43474"/>
        <dbReference type="ChEBI" id="CHEBI:83898"/>
        <dbReference type="ChEBI" id="CHEBI:83900"/>
        <dbReference type="ChEBI" id="CHEBI:456216"/>
        <dbReference type="EC" id="6.3.2.9"/>
    </reaction>
</comment>
<dbReference type="InterPro" id="IPR036565">
    <property type="entry name" value="Mur-like_cat_sf"/>
</dbReference>
<organism evidence="9 10">
    <name type="scientific">Candidatus Wildermuthbacteria bacterium RIFCSPHIGHO2_02_FULL_47_17</name>
    <dbReference type="NCBI Taxonomy" id="1802452"/>
    <lineage>
        <taxon>Bacteria</taxon>
        <taxon>Candidatus Wildermuthiibacteriota</taxon>
    </lineage>
</organism>
<keyword evidence="4 7" id="KW-0436">Ligase</keyword>
<evidence type="ECO:0000256" key="3">
    <source>
        <dbReference type="ARBA" id="ARBA00022490"/>
    </source>
</evidence>
<keyword evidence="7" id="KW-0133">Cell shape</keyword>
<dbReference type="PANTHER" id="PTHR43692:SF1">
    <property type="entry name" value="UDP-N-ACETYLMURAMOYLALANINE--D-GLUTAMATE LIGASE"/>
    <property type="match status" value="1"/>
</dbReference>
<comment type="similarity">
    <text evidence="7">Belongs to the MurCDEF family.</text>
</comment>